<gene>
    <name evidence="1" type="ORF">DealDRAFT_0248</name>
</gene>
<dbReference type="eggNOG" id="ENOG502ZN0C">
    <property type="taxonomic scope" value="Bacteria"/>
</dbReference>
<sequence>MKIGFNKGGLTIDGKKFNPLDLSVDGHGIETDDNLPNAEPFECLENLSSARGEGATRLDQIRALRSVLRR</sequence>
<dbReference type="RefSeq" id="WP_008514081.1">
    <property type="nucleotide sequence ID" value="NZ_ACJM01000001.1"/>
</dbReference>
<organism evidence="1 2">
    <name type="scientific">Dethiobacter alkaliphilus AHT 1</name>
    <dbReference type="NCBI Taxonomy" id="555088"/>
    <lineage>
        <taxon>Bacteria</taxon>
        <taxon>Bacillati</taxon>
        <taxon>Bacillota</taxon>
        <taxon>Dethiobacteria</taxon>
        <taxon>Dethiobacterales</taxon>
        <taxon>Dethiobacteraceae</taxon>
        <taxon>Dethiobacter</taxon>
    </lineage>
</organism>
<dbReference type="STRING" id="555088.DealDRAFT_0248"/>
<reference evidence="1 2" key="1">
    <citation type="submission" date="2009-02" db="EMBL/GenBank/DDBJ databases">
        <title>Sequencing of the draft genome and assembly of Dethiobacter alkaliphilus AHT 1.</title>
        <authorList>
            <consortium name="US DOE Joint Genome Institute (JGI-PGF)"/>
            <person name="Lucas S."/>
            <person name="Copeland A."/>
            <person name="Lapidus A."/>
            <person name="Glavina del Rio T."/>
            <person name="Dalin E."/>
            <person name="Tice H."/>
            <person name="Bruce D."/>
            <person name="Goodwin L."/>
            <person name="Pitluck S."/>
            <person name="Larimer F."/>
            <person name="Land M.L."/>
            <person name="Hauser L."/>
            <person name="Muyzer G."/>
        </authorList>
    </citation>
    <scope>NUCLEOTIDE SEQUENCE [LARGE SCALE GENOMIC DNA]</scope>
    <source>
        <strain evidence="1 2">AHT 1</strain>
    </source>
</reference>
<proteinExistence type="predicted"/>
<evidence type="ECO:0000313" key="2">
    <source>
        <dbReference type="Proteomes" id="UP000006443"/>
    </source>
</evidence>
<evidence type="ECO:0000313" key="1">
    <source>
        <dbReference type="EMBL" id="EEG78974.1"/>
    </source>
</evidence>
<dbReference type="AlphaFoldDB" id="C0GCN9"/>
<name>C0GCN9_DETAL</name>
<dbReference type="EMBL" id="ACJM01000001">
    <property type="protein sequence ID" value="EEG78974.1"/>
    <property type="molecule type" value="Genomic_DNA"/>
</dbReference>
<dbReference type="Proteomes" id="UP000006443">
    <property type="component" value="Unassembled WGS sequence"/>
</dbReference>
<protein>
    <submittedName>
        <fullName evidence="1">Uncharacterized protein</fullName>
    </submittedName>
</protein>
<accession>C0GCN9</accession>
<keyword evidence="2" id="KW-1185">Reference proteome</keyword>
<dbReference type="OrthoDB" id="1707889at2"/>
<comment type="caution">
    <text evidence="1">The sequence shown here is derived from an EMBL/GenBank/DDBJ whole genome shotgun (WGS) entry which is preliminary data.</text>
</comment>